<evidence type="ECO:0000313" key="4">
    <source>
        <dbReference type="Proteomes" id="UP000315017"/>
    </source>
</evidence>
<evidence type="ECO:0000259" key="2">
    <source>
        <dbReference type="Pfam" id="PF00582"/>
    </source>
</evidence>
<evidence type="ECO:0000256" key="1">
    <source>
        <dbReference type="ARBA" id="ARBA00008791"/>
    </source>
</evidence>
<dbReference type="PRINTS" id="PR01438">
    <property type="entry name" value="UNVRSLSTRESS"/>
</dbReference>
<dbReference type="PANTHER" id="PTHR46268">
    <property type="entry name" value="STRESS RESPONSE PROTEIN NHAX"/>
    <property type="match status" value="1"/>
</dbReference>
<accession>A0A517YGC0</accession>
<dbReference type="CDD" id="cd00293">
    <property type="entry name" value="USP-like"/>
    <property type="match status" value="2"/>
</dbReference>
<name>A0A517YGC0_9BACT</name>
<keyword evidence="4" id="KW-1185">Reference proteome</keyword>
<dbReference type="InterPro" id="IPR006015">
    <property type="entry name" value="Universal_stress_UspA"/>
</dbReference>
<feature type="domain" description="UspA" evidence="2">
    <location>
        <begin position="1"/>
        <end position="112"/>
    </location>
</feature>
<dbReference type="PANTHER" id="PTHR46268:SF6">
    <property type="entry name" value="UNIVERSAL STRESS PROTEIN UP12"/>
    <property type="match status" value="1"/>
</dbReference>
<sequence length="275" mass="30491">MLKRILVGLGGTEYTVSAINQAVALAMAHDAEVTGVSIIDEGRLTYSGPVPIGGGHYAHELANDRLEKAKERGEWAEHEFTEACRAAGVRHQVLHEVGEPFTLLIDQARYHDLMIFGLRSLFEFDLVPDPHNALVRLVQAGVRPLLAVSKGFYPVKKVLIAYSGSMESAKAMKRFVQMRLWPEAKLRIVTFEHAAEKAEQLVRDAAEYCRAHGFEPEEAFVPDSARAHLLPYAEEWGADLTVVGNSAKNLLLRRIFGETALHAIQNASRPLFLAQ</sequence>
<dbReference type="RefSeq" id="WP_145092861.1">
    <property type="nucleotide sequence ID" value="NZ_CP036274.1"/>
</dbReference>
<proteinExistence type="inferred from homology"/>
<reference evidence="3 4" key="1">
    <citation type="submission" date="2019-02" db="EMBL/GenBank/DDBJ databases">
        <title>Deep-cultivation of Planctomycetes and their phenomic and genomic characterization uncovers novel biology.</title>
        <authorList>
            <person name="Wiegand S."/>
            <person name="Jogler M."/>
            <person name="Boedeker C."/>
            <person name="Pinto D."/>
            <person name="Vollmers J."/>
            <person name="Rivas-Marin E."/>
            <person name="Kohn T."/>
            <person name="Peeters S.H."/>
            <person name="Heuer A."/>
            <person name="Rast P."/>
            <person name="Oberbeckmann S."/>
            <person name="Bunk B."/>
            <person name="Jeske O."/>
            <person name="Meyerdierks A."/>
            <person name="Storesund J.E."/>
            <person name="Kallscheuer N."/>
            <person name="Luecker S."/>
            <person name="Lage O.M."/>
            <person name="Pohl T."/>
            <person name="Merkel B.J."/>
            <person name="Hornburger P."/>
            <person name="Mueller R.-W."/>
            <person name="Bruemmer F."/>
            <person name="Labrenz M."/>
            <person name="Spormann A.M."/>
            <person name="Op den Camp H."/>
            <person name="Overmann J."/>
            <person name="Amann R."/>
            <person name="Jetten M.S.M."/>
            <person name="Mascher T."/>
            <person name="Medema M.H."/>
            <person name="Devos D.P."/>
            <person name="Kaster A.-K."/>
            <person name="Ovreas L."/>
            <person name="Rohde M."/>
            <person name="Galperin M.Y."/>
            <person name="Jogler C."/>
        </authorList>
    </citation>
    <scope>NUCLEOTIDE SEQUENCE [LARGE SCALE GENOMIC DNA]</scope>
    <source>
        <strain evidence="3 4">ETA_A8</strain>
    </source>
</reference>
<dbReference type="OrthoDB" id="9804721at2"/>
<organism evidence="3 4">
    <name type="scientific">Anatilimnocola aggregata</name>
    <dbReference type="NCBI Taxonomy" id="2528021"/>
    <lineage>
        <taxon>Bacteria</taxon>
        <taxon>Pseudomonadati</taxon>
        <taxon>Planctomycetota</taxon>
        <taxon>Planctomycetia</taxon>
        <taxon>Pirellulales</taxon>
        <taxon>Pirellulaceae</taxon>
        <taxon>Anatilimnocola</taxon>
    </lineage>
</organism>
<dbReference type="Proteomes" id="UP000315017">
    <property type="component" value="Chromosome"/>
</dbReference>
<dbReference type="Pfam" id="PF00582">
    <property type="entry name" value="Usp"/>
    <property type="match status" value="2"/>
</dbReference>
<feature type="domain" description="UspA" evidence="2">
    <location>
        <begin position="194"/>
        <end position="272"/>
    </location>
</feature>
<dbReference type="EMBL" id="CP036274">
    <property type="protein sequence ID" value="QDU29273.1"/>
    <property type="molecule type" value="Genomic_DNA"/>
</dbReference>
<dbReference type="InterPro" id="IPR006016">
    <property type="entry name" value="UspA"/>
</dbReference>
<comment type="similarity">
    <text evidence="1">Belongs to the universal stress protein A family.</text>
</comment>
<gene>
    <name evidence="3" type="ORF">ETAA8_43800</name>
</gene>
<protein>
    <submittedName>
        <fullName evidence="3">Universal stress protein family protein</fullName>
    </submittedName>
</protein>
<dbReference type="Gene3D" id="3.40.50.12370">
    <property type="match status" value="1"/>
</dbReference>
<dbReference type="AlphaFoldDB" id="A0A517YGC0"/>
<dbReference type="SUPFAM" id="SSF52402">
    <property type="entry name" value="Adenine nucleotide alpha hydrolases-like"/>
    <property type="match status" value="2"/>
</dbReference>
<evidence type="ECO:0000313" key="3">
    <source>
        <dbReference type="EMBL" id="QDU29273.1"/>
    </source>
</evidence>
<dbReference type="KEGG" id="aagg:ETAA8_43800"/>